<gene>
    <name evidence="2" type="ORF">E4582_09805</name>
</gene>
<accession>A0A4Z1RL10</accession>
<protein>
    <submittedName>
        <fullName evidence="2">Ketosynthase</fullName>
    </submittedName>
</protein>
<evidence type="ECO:0000256" key="1">
    <source>
        <dbReference type="SAM" id="Phobius"/>
    </source>
</evidence>
<keyword evidence="1" id="KW-0472">Membrane</keyword>
<keyword evidence="1" id="KW-0812">Transmembrane</keyword>
<name>A0A4Z1RL10_9GAMM</name>
<dbReference type="AlphaFoldDB" id="A0A4Z1RL10"/>
<keyword evidence="3" id="KW-1185">Reference proteome</keyword>
<comment type="caution">
    <text evidence="2">The sequence shown here is derived from an EMBL/GenBank/DDBJ whole genome shotgun (WGS) entry which is preliminary data.</text>
</comment>
<reference evidence="2 3" key="1">
    <citation type="submission" date="2019-01" db="EMBL/GenBank/DDBJ databases">
        <authorList>
            <person name="Zhang S."/>
        </authorList>
    </citation>
    <scope>NUCLEOTIDE SEQUENCE [LARGE SCALE GENOMIC DNA]</scope>
    <source>
        <strain evidence="2 3">1626</strain>
    </source>
</reference>
<evidence type="ECO:0000313" key="2">
    <source>
        <dbReference type="EMBL" id="TKS55387.1"/>
    </source>
</evidence>
<feature type="transmembrane region" description="Helical" evidence="1">
    <location>
        <begin position="167"/>
        <end position="189"/>
    </location>
</feature>
<feature type="transmembrane region" description="Helical" evidence="1">
    <location>
        <begin position="44"/>
        <end position="62"/>
    </location>
</feature>
<evidence type="ECO:0000313" key="3">
    <source>
        <dbReference type="Proteomes" id="UP000298681"/>
    </source>
</evidence>
<organism evidence="2 3">
    <name type="scientific">Luteimonas yindakuii</name>
    <dbReference type="NCBI Taxonomy" id="2565782"/>
    <lineage>
        <taxon>Bacteria</taxon>
        <taxon>Pseudomonadati</taxon>
        <taxon>Pseudomonadota</taxon>
        <taxon>Gammaproteobacteria</taxon>
        <taxon>Lysobacterales</taxon>
        <taxon>Lysobacteraceae</taxon>
        <taxon>Luteimonas</taxon>
    </lineage>
</organism>
<feature type="transmembrane region" description="Helical" evidence="1">
    <location>
        <begin position="68"/>
        <end position="86"/>
    </location>
</feature>
<keyword evidence="1" id="KW-1133">Transmembrane helix</keyword>
<feature type="transmembrane region" description="Helical" evidence="1">
    <location>
        <begin position="21"/>
        <end position="37"/>
    </location>
</feature>
<dbReference type="EMBL" id="SPUH01000001">
    <property type="protein sequence ID" value="TKS55387.1"/>
    <property type="molecule type" value="Genomic_DNA"/>
</dbReference>
<dbReference type="Proteomes" id="UP000298681">
    <property type="component" value="Unassembled WGS sequence"/>
</dbReference>
<sequence length="221" mass="23865">MALALAYGVLAHLAAAWRSDLLSLAALLALVAMLLAAPIAARRAWSWLVLPLLVGAAFWLYGAGHAGVPLLLVPVAFVLLIAWMFGRTLRHGRTPLITRIVLALEGGPDAPLAPELIAYTRALTAFWAVLLVLLALLNLGLAAIATPDGLLASLGVTPPVSITRTQWSWFANLANYGIVGGAFIGEYAWRSRRFPNRYTSFADFLRRMGGLGPAFWRDLLR</sequence>
<proteinExistence type="predicted"/>
<feature type="transmembrane region" description="Helical" evidence="1">
    <location>
        <begin position="125"/>
        <end position="147"/>
    </location>
</feature>